<name>A0A834SJD8_9FABA</name>
<keyword evidence="9" id="KW-1185">Reference proteome</keyword>
<dbReference type="PANTHER" id="PTHR11782:SF83">
    <property type="entry name" value="GUANOSINE-DIPHOSPHATASE"/>
    <property type="match status" value="1"/>
</dbReference>
<keyword evidence="7" id="KW-0812">Transmembrane</keyword>
<dbReference type="AlphaFoldDB" id="A0A834SJD8"/>
<evidence type="ECO:0000256" key="4">
    <source>
        <dbReference type="PIRSR" id="PIRSR600407-2"/>
    </source>
</evidence>
<comment type="similarity">
    <text evidence="1 5">Belongs to the GDA1/CD39 NTPase family.</text>
</comment>
<dbReference type="Pfam" id="PF07911">
    <property type="entry name" value="DUF1677"/>
    <property type="match status" value="1"/>
</dbReference>
<dbReference type="CDD" id="cd24041">
    <property type="entry name" value="ASKHA_NBD_AtAPY1-like"/>
    <property type="match status" value="1"/>
</dbReference>
<gene>
    <name evidence="8" type="ORF">G2W53_041088</name>
</gene>
<dbReference type="PANTHER" id="PTHR11782">
    <property type="entry name" value="ADENOSINE/GUANOSINE DIPHOSPHATASE"/>
    <property type="match status" value="1"/>
</dbReference>
<evidence type="ECO:0000256" key="5">
    <source>
        <dbReference type="RuleBase" id="RU003833"/>
    </source>
</evidence>
<keyword evidence="7" id="KW-0472">Membrane</keyword>
<dbReference type="Gene3D" id="3.30.420.150">
    <property type="entry name" value="Exopolyphosphatase. Domain 2"/>
    <property type="match status" value="2"/>
</dbReference>
<keyword evidence="4" id="KW-0547">Nucleotide-binding</keyword>
<evidence type="ECO:0000256" key="2">
    <source>
        <dbReference type="ARBA" id="ARBA00022801"/>
    </source>
</evidence>
<keyword evidence="7" id="KW-1133">Transmembrane helix</keyword>
<feature type="transmembrane region" description="Helical" evidence="7">
    <location>
        <begin position="243"/>
        <end position="262"/>
    </location>
</feature>
<dbReference type="GO" id="GO:0016020">
    <property type="term" value="C:membrane"/>
    <property type="evidence" value="ECO:0007669"/>
    <property type="project" value="TreeGrafter"/>
</dbReference>
<sequence length="799" mass="88972">MALPTSLTTTDFPSESPVSTIQVPITRVCRLEALTANLRECAKLAISSVPVFVLEDNFAISYLTNCEIIDERSADSFISKGLSASPLTARLACCFFPLPCFLSFHQFGYPFSLKQVSLCTSFYCHSTSKIHLDFFLRLHLRDHGESFTNSLHRQNLTPQRIISIDTELEPLQETKQLKGPPTVVNGQIRYRSPSSAELSEGQGGNSPTSISTDQLLTENESSKMLKRPGRPESFFDKIYRFRGVFFLVSIPLLLITFVLYLMPASSSNQSIEDYALTHRKISPNLKSANSYAVIFDAGSSGSRVHVFHFDQNLNLVHIGKDLELFEQLKPGLSAYAQNPQQAAESLISLLDKAESVVPKELRPKTPVRVGATAGLRTLEGDASDRILQAVRDFLRDRSTLKSESDAVTVLDGTQEGAFQWVTINYLLGNLGKEYSKTVGVVDLGGGSVQMAYTISETDFAKAPKVGDGEDPYVKEMFLRGRKYYLYVHSYLRYGLLAARAEILKVSGDSDNPCILAGFDGSYNYGGKFKASSPLSGASLSECKSMALKVGFVDPKLPTAKVRPVDFEDAARRACGTTLQDAKSTYPRVEEGNLPFICMDLIYQFTLLVDGFGLDPWQEITLVKKVKYQDALVEAAWPLEAEAVRSVRCYCCGLTEECTVVYIGRVRERYKGRWICGLCAEAVKDETARSERYISTDEAMKRHINFCQQFRTSTPPNNPTEELIEAVKHLLLRTLKEEGPMTCPPLARSQSCFSTLHKQRRGMRAQAGTSEVNYSIRYTHVQKSTNQEGRAIHESNMCCH</sequence>
<evidence type="ECO:0000313" key="9">
    <source>
        <dbReference type="Proteomes" id="UP000634136"/>
    </source>
</evidence>
<proteinExistence type="inferred from homology"/>
<evidence type="ECO:0000256" key="6">
    <source>
        <dbReference type="SAM" id="MobiDB-lite"/>
    </source>
</evidence>
<dbReference type="Pfam" id="PF01150">
    <property type="entry name" value="GDA1_CD39"/>
    <property type="match status" value="2"/>
</dbReference>
<feature type="binding site" evidence="4">
    <location>
        <begin position="445"/>
        <end position="449"/>
    </location>
    <ligand>
        <name>ATP</name>
        <dbReference type="ChEBI" id="CHEBI:30616"/>
    </ligand>
</feature>
<dbReference type="Gene3D" id="3.30.420.40">
    <property type="match status" value="1"/>
</dbReference>
<dbReference type="InterPro" id="IPR012876">
    <property type="entry name" value="DUF1677_pln"/>
</dbReference>
<keyword evidence="2 5" id="KW-0378">Hydrolase</keyword>
<dbReference type="Proteomes" id="UP000634136">
    <property type="component" value="Unassembled WGS sequence"/>
</dbReference>
<dbReference type="OrthoDB" id="6372431at2759"/>
<evidence type="ECO:0000256" key="7">
    <source>
        <dbReference type="SAM" id="Phobius"/>
    </source>
</evidence>
<keyword evidence="4" id="KW-0067">ATP-binding</keyword>
<feature type="active site" description="Proton acceptor" evidence="3">
    <location>
        <position position="415"/>
    </location>
</feature>
<dbReference type="PROSITE" id="PS01238">
    <property type="entry name" value="GDA1_CD39_NTPASE"/>
    <property type="match status" value="1"/>
</dbReference>
<feature type="region of interest" description="Disordered" evidence="6">
    <location>
        <begin position="194"/>
        <end position="213"/>
    </location>
</feature>
<dbReference type="EMBL" id="JAAIUW010000013">
    <property type="protein sequence ID" value="KAF7801977.1"/>
    <property type="molecule type" value="Genomic_DNA"/>
</dbReference>
<evidence type="ECO:0000313" key="8">
    <source>
        <dbReference type="EMBL" id="KAF7801977.1"/>
    </source>
</evidence>
<dbReference type="InterPro" id="IPR000407">
    <property type="entry name" value="GDA1_CD39_NTPase"/>
</dbReference>
<dbReference type="GO" id="GO:0005524">
    <property type="term" value="F:ATP binding"/>
    <property type="evidence" value="ECO:0007669"/>
    <property type="project" value="UniProtKB-KW"/>
</dbReference>
<dbReference type="GO" id="GO:0009134">
    <property type="term" value="P:nucleoside diphosphate catabolic process"/>
    <property type="evidence" value="ECO:0007669"/>
    <property type="project" value="TreeGrafter"/>
</dbReference>
<dbReference type="GO" id="GO:0017110">
    <property type="term" value="F:nucleoside diphosphate phosphatase activity"/>
    <property type="evidence" value="ECO:0007669"/>
    <property type="project" value="TreeGrafter"/>
</dbReference>
<accession>A0A834SJD8</accession>
<organism evidence="8 9">
    <name type="scientific">Senna tora</name>
    <dbReference type="NCBI Taxonomy" id="362788"/>
    <lineage>
        <taxon>Eukaryota</taxon>
        <taxon>Viridiplantae</taxon>
        <taxon>Streptophyta</taxon>
        <taxon>Embryophyta</taxon>
        <taxon>Tracheophyta</taxon>
        <taxon>Spermatophyta</taxon>
        <taxon>Magnoliopsida</taxon>
        <taxon>eudicotyledons</taxon>
        <taxon>Gunneridae</taxon>
        <taxon>Pentapetalae</taxon>
        <taxon>rosids</taxon>
        <taxon>fabids</taxon>
        <taxon>Fabales</taxon>
        <taxon>Fabaceae</taxon>
        <taxon>Caesalpinioideae</taxon>
        <taxon>Cassia clade</taxon>
        <taxon>Senna</taxon>
    </lineage>
</organism>
<evidence type="ECO:0000256" key="1">
    <source>
        <dbReference type="ARBA" id="ARBA00009283"/>
    </source>
</evidence>
<protein>
    <submittedName>
        <fullName evidence="8">Apyrase 2-like</fullName>
    </submittedName>
</protein>
<comment type="caution">
    <text evidence="8">The sequence shown here is derived from an EMBL/GenBank/DDBJ whole genome shotgun (WGS) entry which is preliminary data.</text>
</comment>
<reference evidence="8" key="1">
    <citation type="submission" date="2020-09" db="EMBL/GenBank/DDBJ databases">
        <title>Genome-Enabled Discovery of Anthraquinone Biosynthesis in Senna tora.</title>
        <authorList>
            <person name="Kang S.-H."/>
            <person name="Pandey R.P."/>
            <person name="Lee C.-M."/>
            <person name="Sim J.-S."/>
            <person name="Jeong J.-T."/>
            <person name="Choi B.-S."/>
            <person name="Jung M."/>
            <person name="Ginzburg D."/>
            <person name="Zhao K."/>
            <person name="Won S.Y."/>
            <person name="Oh T.-J."/>
            <person name="Yu Y."/>
            <person name="Kim N.-H."/>
            <person name="Lee O.R."/>
            <person name="Lee T.-H."/>
            <person name="Bashyal P."/>
            <person name="Kim T.-S."/>
            <person name="Lee W.-H."/>
            <person name="Kawkins C."/>
            <person name="Kim C.-K."/>
            <person name="Kim J.S."/>
            <person name="Ahn B.O."/>
            <person name="Rhee S.Y."/>
            <person name="Sohng J.K."/>
        </authorList>
    </citation>
    <scope>NUCLEOTIDE SEQUENCE</scope>
    <source>
        <tissue evidence="8">Leaf</tissue>
    </source>
</reference>
<evidence type="ECO:0000256" key="3">
    <source>
        <dbReference type="PIRSR" id="PIRSR600407-1"/>
    </source>
</evidence>